<dbReference type="PANTHER" id="PTHR40841:SF2">
    <property type="entry name" value="SIDEROPHORE-DEGRADING ESTERASE (EUROFUNG)"/>
    <property type="match status" value="1"/>
</dbReference>
<comment type="similarity">
    <text evidence="1">Belongs to the esterase D family.</text>
</comment>
<dbReference type="Gene3D" id="3.40.50.1820">
    <property type="entry name" value="alpha/beta hydrolase"/>
    <property type="match status" value="1"/>
</dbReference>
<proteinExistence type="inferred from homology"/>
<dbReference type="Proteomes" id="UP001154252">
    <property type="component" value="Unassembled WGS sequence"/>
</dbReference>
<dbReference type="OrthoDB" id="446683at2759"/>
<evidence type="ECO:0000313" key="4">
    <source>
        <dbReference type="Proteomes" id="UP001154252"/>
    </source>
</evidence>
<comment type="caution">
    <text evidence="3">The sequence shown here is derived from an EMBL/GenBank/DDBJ whole genome shotgun (WGS) entry which is preliminary data.</text>
</comment>
<dbReference type="GO" id="GO:0017000">
    <property type="term" value="P:antibiotic biosynthetic process"/>
    <property type="evidence" value="ECO:0007669"/>
    <property type="project" value="UniProtKB-ARBA"/>
</dbReference>
<evidence type="ECO:0000313" key="3">
    <source>
        <dbReference type="EMBL" id="CAG8891312.1"/>
    </source>
</evidence>
<dbReference type="PANTHER" id="PTHR40841">
    <property type="entry name" value="SIDEROPHORE TRIACETYLFUSARININE C ESTERASE"/>
    <property type="match status" value="1"/>
</dbReference>
<reference evidence="3" key="1">
    <citation type="submission" date="2021-07" db="EMBL/GenBank/DDBJ databases">
        <authorList>
            <person name="Branca A.L. A."/>
        </authorList>
    </citation>
    <scope>NUCLEOTIDE SEQUENCE</scope>
</reference>
<keyword evidence="2" id="KW-0378">Hydrolase</keyword>
<dbReference type="InterPro" id="IPR052558">
    <property type="entry name" value="Siderophore_Hydrolase_D"/>
</dbReference>
<dbReference type="GO" id="GO:0016788">
    <property type="term" value="F:hydrolase activity, acting on ester bonds"/>
    <property type="evidence" value="ECO:0007669"/>
    <property type="project" value="TreeGrafter"/>
</dbReference>
<sequence>MGLEKKKSAHLRTDIRYIFDGNALFLTATEAARSHAPASHFAGGGIIVAIGYPLNTELYDMRRRTLNLSPPTETQFPDLESPMYSLTSFEVQFDRGQGPVSTSLCLQRSTLRPFV</sequence>
<evidence type="ECO:0000256" key="1">
    <source>
        <dbReference type="ARBA" id="ARBA00005622"/>
    </source>
</evidence>
<dbReference type="AlphaFoldDB" id="A0A9W4KAB7"/>
<keyword evidence="4" id="KW-1185">Reference proteome</keyword>
<dbReference type="GO" id="GO:0072330">
    <property type="term" value="P:monocarboxylic acid biosynthetic process"/>
    <property type="evidence" value="ECO:0007669"/>
    <property type="project" value="UniProtKB-ARBA"/>
</dbReference>
<organism evidence="3 4">
    <name type="scientific">Penicillium egyptiacum</name>
    <dbReference type="NCBI Taxonomy" id="1303716"/>
    <lineage>
        <taxon>Eukaryota</taxon>
        <taxon>Fungi</taxon>
        <taxon>Dikarya</taxon>
        <taxon>Ascomycota</taxon>
        <taxon>Pezizomycotina</taxon>
        <taxon>Eurotiomycetes</taxon>
        <taxon>Eurotiomycetidae</taxon>
        <taxon>Eurotiales</taxon>
        <taxon>Aspergillaceae</taxon>
        <taxon>Penicillium</taxon>
    </lineage>
</organism>
<gene>
    <name evidence="3" type="ORF">PEGY_LOCUS2859</name>
</gene>
<accession>A0A9W4KAB7</accession>
<protein>
    <submittedName>
        <fullName evidence="3">Uncharacterized protein</fullName>
    </submittedName>
</protein>
<name>A0A9W4KAB7_9EURO</name>
<dbReference type="InterPro" id="IPR029058">
    <property type="entry name" value="AB_hydrolase_fold"/>
</dbReference>
<evidence type="ECO:0000256" key="2">
    <source>
        <dbReference type="ARBA" id="ARBA00022801"/>
    </source>
</evidence>
<dbReference type="EMBL" id="CAJVRC010000843">
    <property type="protein sequence ID" value="CAG8891312.1"/>
    <property type="molecule type" value="Genomic_DNA"/>
</dbReference>